<dbReference type="PANTHER" id="PTHR33539:SF1">
    <property type="entry name" value="UPF0764 PROTEIN C16ORF89"/>
    <property type="match status" value="1"/>
</dbReference>
<evidence type="ECO:0000313" key="3">
    <source>
        <dbReference type="EMBL" id="RMX57365.1"/>
    </source>
</evidence>
<keyword evidence="4" id="KW-1185">Reference proteome</keyword>
<keyword evidence="2" id="KW-0732">Signal</keyword>
<dbReference type="Pfam" id="PF15882">
    <property type="entry name" value="DUF4735"/>
    <property type="match status" value="1"/>
</dbReference>
<accession>A0A3M6UUQ0</accession>
<name>A0A3M6UUQ0_POCDA</name>
<dbReference type="OrthoDB" id="5949187at2759"/>
<comment type="caution">
    <text evidence="3">The sequence shown here is derived from an EMBL/GenBank/DDBJ whole genome shotgun (WGS) entry which is preliminary data.</text>
</comment>
<evidence type="ECO:0000313" key="4">
    <source>
        <dbReference type="Proteomes" id="UP000275408"/>
    </source>
</evidence>
<feature type="signal peptide" evidence="2">
    <location>
        <begin position="1"/>
        <end position="26"/>
    </location>
</feature>
<dbReference type="GO" id="GO:0016020">
    <property type="term" value="C:membrane"/>
    <property type="evidence" value="ECO:0007669"/>
    <property type="project" value="TreeGrafter"/>
</dbReference>
<reference evidence="3 4" key="1">
    <citation type="journal article" date="2018" name="Sci. Rep.">
        <title>Comparative analysis of the Pocillopora damicornis genome highlights role of immune system in coral evolution.</title>
        <authorList>
            <person name="Cunning R."/>
            <person name="Bay R.A."/>
            <person name="Gillette P."/>
            <person name="Baker A.C."/>
            <person name="Traylor-Knowles N."/>
        </authorList>
    </citation>
    <scope>NUCLEOTIDE SEQUENCE [LARGE SCALE GENOMIC DNA]</scope>
    <source>
        <strain evidence="3">RSMAS</strain>
        <tissue evidence="3">Whole animal</tissue>
    </source>
</reference>
<dbReference type="AlphaFoldDB" id="A0A3M6UUQ0"/>
<dbReference type="InterPro" id="IPR031751">
    <property type="entry name" value="DUF4735"/>
</dbReference>
<dbReference type="GO" id="GO:0005829">
    <property type="term" value="C:cytosol"/>
    <property type="evidence" value="ECO:0007669"/>
    <property type="project" value="TreeGrafter"/>
</dbReference>
<protein>
    <submittedName>
        <fullName evidence="3">Uncharacterized protein</fullName>
    </submittedName>
</protein>
<dbReference type="STRING" id="46731.A0A3M6UUQ0"/>
<feature type="chain" id="PRO_5017998799" evidence="2">
    <location>
        <begin position="27"/>
        <end position="416"/>
    </location>
</feature>
<proteinExistence type="predicted"/>
<evidence type="ECO:0000256" key="1">
    <source>
        <dbReference type="SAM" id="MobiDB-lite"/>
    </source>
</evidence>
<dbReference type="Proteomes" id="UP000275408">
    <property type="component" value="Unassembled WGS sequence"/>
</dbReference>
<sequence>MFMLSRNRQLIVILFLIFDFERSVRSSHTNLHRIHRDKIHEKLLRRTLISLGKVVDFFAKEYKKFNIDGIFGLQALDGILQDLLTKVETSRIQIPKRTFQVLTRLHHKAKLVSSKSQPYLRASDPDYYRLGFVARHAWLFQREFRNLNTSLSQIKPLDVENGHFDMHTMDRCISELIGDQISGAKPCNITDECWNFVRSENTTGYMTTHQALYLMVGEIKGCLPNITKLLSSSQKIGERSIEIIFGTLCASIYKQMRWREIVFRRKHQSRHADDKDLYMEQCYVCGILGYHQQFLSLDRLSAVLDWQLPPGCYGSSESPKGGQRGTEDSNVYREQWDHEDLNDDDFNDGFGLNPTRDLDERITRDRSSNGLPGEFHMWMSEAHYRCGNRSTGCLPEVAIDGATSHSGTSSLKEPNK</sequence>
<dbReference type="EMBL" id="RCHS01000659">
    <property type="protein sequence ID" value="RMX57365.1"/>
    <property type="molecule type" value="Genomic_DNA"/>
</dbReference>
<feature type="region of interest" description="Disordered" evidence="1">
    <location>
        <begin position="338"/>
        <end position="370"/>
    </location>
</feature>
<gene>
    <name evidence="3" type="ORF">pdam_00016033</name>
</gene>
<organism evidence="3 4">
    <name type="scientific">Pocillopora damicornis</name>
    <name type="common">Cauliflower coral</name>
    <name type="synonym">Millepora damicornis</name>
    <dbReference type="NCBI Taxonomy" id="46731"/>
    <lineage>
        <taxon>Eukaryota</taxon>
        <taxon>Metazoa</taxon>
        <taxon>Cnidaria</taxon>
        <taxon>Anthozoa</taxon>
        <taxon>Hexacorallia</taxon>
        <taxon>Scleractinia</taxon>
        <taxon>Astrocoeniina</taxon>
        <taxon>Pocilloporidae</taxon>
        <taxon>Pocillopora</taxon>
    </lineage>
</organism>
<feature type="compositionally biased region" description="Basic and acidic residues" evidence="1">
    <location>
        <begin position="356"/>
        <end position="367"/>
    </location>
</feature>
<dbReference type="PANTHER" id="PTHR33539">
    <property type="entry name" value="UPF0764 PROTEIN C16ORF89"/>
    <property type="match status" value="1"/>
</dbReference>
<evidence type="ECO:0000256" key="2">
    <source>
        <dbReference type="SAM" id="SignalP"/>
    </source>
</evidence>